<evidence type="ECO:0000256" key="6">
    <source>
        <dbReference type="ARBA" id="ARBA00022801"/>
    </source>
</evidence>
<organism evidence="15 16">
    <name type="scientific">Fodinibius salipaludis</name>
    <dbReference type="NCBI Taxonomy" id="2032627"/>
    <lineage>
        <taxon>Bacteria</taxon>
        <taxon>Pseudomonadati</taxon>
        <taxon>Balneolota</taxon>
        <taxon>Balneolia</taxon>
        <taxon>Balneolales</taxon>
        <taxon>Balneolaceae</taxon>
        <taxon>Fodinibius</taxon>
    </lineage>
</organism>
<keyword evidence="7 9" id="KW-0119">Carbohydrate metabolism</keyword>
<evidence type="ECO:0000256" key="5">
    <source>
        <dbReference type="ARBA" id="ARBA00022723"/>
    </source>
</evidence>
<dbReference type="Proteomes" id="UP000218831">
    <property type="component" value="Unassembled WGS sequence"/>
</dbReference>
<feature type="binding site" evidence="11">
    <location>
        <position position="133"/>
    </location>
    <ligand>
        <name>substrate</name>
    </ligand>
</feature>
<keyword evidence="13" id="KW-0862">Zinc</keyword>
<feature type="binding site" evidence="11">
    <location>
        <begin position="106"/>
        <end position="107"/>
    </location>
    <ligand>
        <name>substrate</name>
    </ligand>
</feature>
<feature type="active site" description="Nucleophile" evidence="10">
    <location>
        <position position="8"/>
    </location>
</feature>
<feature type="site" description="Stabilizes the phosphoryl group" evidence="12">
    <location>
        <position position="50"/>
    </location>
</feature>
<dbReference type="PANTHER" id="PTHR42891:SF1">
    <property type="entry name" value="D-GLYCERO-BETA-D-MANNO-HEPTOSE-1,7-BISPHOSPHATE 7-PHOSPHATASE"/>
    <property type="match status" value="1"/>
</dbReference>
<keyword evidence="6 9" id="KW-0378">Hydrolase</keyword>
<feature type="binding site" evidence="11">
    <location>
        <begin position="50"/>
        <end position="53"/>
    </location>
    <ligand>
        <name>substrate</name>
    </ligand>
</feature>
<feature type="binding site" evidence="13">
    <location>
        <position position="10"/>
    </location>
    <ligand>
        <name>Mg(2+)</name>
        <dbReference type="ChEBI" id="CHEBI:18420"/>
    </ligand>
</feature>
<evidence type="ECO:0000256" key="4">
    <source>
        <dbReference type="ARBA" id="ARBA00022490"/>
    </source>
</evidence>
<feature type="binding site" evidence="13">
    <location>
        <position position="8"/>
    </location>
    <ligand>
        <name>Mg(2+)</name>
        <dbReference type="ChEBI" id="CHEBI:18420"/>
    </ligand>
</feature>
<feature type="binding site" evidence="13">
    <location>
        <position position="132"/>
    </location>
    <ligand>
        <name>Mg(2+)</name>
        <dbReference type="ChEBI" id="CHEBI:18420"/>
    </ligand>
</feature>
<keyword evidence="5 13" id="KW-0479">Metal-binding</keyword>
<dbReference type="GO" id="GO:0046872">
    <property type="term" value="F:metal ion binding"/>
    <property type="evidence" value="ECO:0007669"/>
    <property type="project" value="UniProtKB-KW"/>
</dbReference>
<dbReference type="InterPro" id="IPR004446">
    <property type="entry name" value="Heptose_bisP_phosphatase"/>
</dbReference>
<dbReference type="CDD" id="cd07503">
    <property type="entry name" value="HAD_HisB-N"/>
    <property type="match status" value="1"/>
</dbReference>
<evidence type="ECO:0000256" key="2">
    <source>
        <dbReference type="ARBA" id="ARBA00004496"/>
    </source>
</evidence>
<dbReference type="GO" id="GO:0005737">
    <property type="term" value="C:cytoplasm"/>
    <property type="evidence" value="ECO:0007669"/>
    <property type="project" value="UniProtKB-SubCell"/>
</dbReference>
<comment type="cofactor">
    <cofactor evidence="1 13">
        <name>Mg(2+)</name>
        <dbReference type="ChEBI" id="CHEBI:18420"/>
    </cofactor>
</comment>
<evidence type="ECO:0000256" key="13">
    <source>
        <dbReference type="PIRSR" id="PIRSR004682-4"/>
    </source>
</evidence>
<evidence type="ECO:0000256" key="10">
    <source>
        <dbReference type="PIRSR" id="PIRSR004682-1"/>
    </source>
</evidence>
<proteinExistence type="inferred from homology"/>
<dbReference type="RefSeq" id="WP_095605791.1">
    <property type="nucleotide sequence ID" value="NZ_NSKE01000003.1"/>
</dbReference>
<comment type="similarity">
    <text evidence="9">Belongs to the gmhB family.</text>
</comment>
<dbReference type="EMBL" id="NSKE01000003">
    <property type="protein sequence ID" value="PAU94924.1"/>
    <property type="molecule type" value="Genomic_DNA"/>
</dbReference>
<feature type="site" description="Contributes to substrate recognition" evidence="12">
    <location>
        <position position="106"/>
    </location>
</feature>
<keyword evidence="13" id="KW-0460">Magnesium</keyword>
<comment type="caution">
    <text evidence="15">The sequence shown here is derived from an EMBL/GenBank/DDBJ whole genome shotgun (WGS) entry which is preliminary data.</text>
</comment>
<dbReference type="NCBIfam" id="TIGR00213">
    <property type="entry name" value="GmhB_yaeD"/>
    <property type="match status" value="1"/>
</dbReference>
<dbReference type="OrthoDB" id="9813880at2"/>
<dbReference type="InterPro" id="IPR006549">
    <property type="entry name" value="HAD-SF_hydro_IIIA"/>
</dbReference>
<dbReference type="InterPro" id="IPR023214">
    <property type="entry name" value="HAD_sf"/>
</dbReference>
<dbReference type="EC" id="3.1.3.-" evidence="9"/>
<evidence type="ECO:0000256" key="14">
    <source>
        <dbReference type="SAM" id="MobiDB-lite"/>
    </source>
</evidence>
<dbReference type="GO" id="GO:0005975">
    <property type="term" value="P:carbohydrate metabolic process"/>
    <property type="evidence" value="ECO:0007669"/>
    <property type="project" value="InterPro"/>
</dbReference>
<evidence type="ECO:0000256" key="9">
    <source>
        <dbReference type="PIRNR" id="PIRNR004682"/>
    </source>
</evidence>
<reference evidence="15 16" key="1">
    <citation type="submission" date="2017-08" db="EMBL/GenBank/DDBJ databases">
        <title>Aliifodinibius alkalisoli sp. nov., isolated from saline alkaline soil.</title>
        <authorList>
            <person name="Liu D."/>
            <person name="Zhang G."/>
        </authorList>
    </citation>
    <scope>NUCLEOTIDE SEQUENCE [LARGE SCALE GENOMIC DNA]</scope>
    <source>
        <strain evidence="15 16">WN023</strain>
    </source>
</reference>
<dbReference type="NCBIfam" id="TIGR01662">
    <property type="entry name" value="HAD-SF-IIIA"/>
    <property type="match status" value="1"/>
</dbReference>
<keyword evidence="4 9" id="KW-0963">Cytoplasm</keyword>
<dbReference type="PANTHER" id="PTHR42891">
    <property type="entry name" value="D-GLYCERO-BETA-D-MANNO-HEPTOSE-1,7-BISPHOSPHATE 7-PHOSPHATASE"/>
    <property type="match status" value="1"/>
</dbReference>
<evidence type="ECO:0000256" key="7">
    <source>
        <dbReference type="ARBA" id="ARBA00023277"/>
    </source>
</evidence>
<evidence type="ECO:0000313" key="16">
    <source>
        <dbReference type="Proteomes" id="UP000218831"/>
    </source>
</evidence>
<evidence type="ECO:0000256" key="3">
    <source>
        <dbReference type="ARBA" id="ARBA00011245"/>
    </source>
</evidence>
<feature type="binding site" evidence="11">
    <location>
        <begin position="16"/>
        <end position="19"/>
    </location>
    <ligand>
        <name>substrate</name>
    </ligand>
</feature>
<dbReference type="Pfam" id="PF08645">
    <property type="entry name" value="PNK3P"/>
    <property type="match status" value="1"/>
</dbReference>
<feature type="binding site" evidence="11">
    <location>
        <begin position="8"/>
        <end position="10"/>
    </location>
    <ligand>
        <name>substrate</name>
    </ligand>
</feature>
<dbReference type="AlphaFoldDB" id="A0A2A2GD64"/>
<evidence type="ECO:0000256" key="1">
    <source>
        <dbReference type="ARBA" id="ARBA00001946"/>
    </source>
</evidence>
<feature type="site" description="Stabilizes the phosphoryl group" evidence="12">
    <location>
        <position position="107"/>
    </location>
</feature>
<sequence length="184" mass="21762">MNKAFFLDRDGTLNIDYNYVHTPEEWTWCNGALDALQWMKERKFKIIVVTNQSGIARGRYTEQHVQDLHRWVDKELAKRDLHIDDWYYAPHHPKHDPDNKHAPEDRKPGTGMFEKAAAKHDIDFSKSYMAGDKITDLKPAIELNMTPFFIRSRHEANQDKKWLKRYEIPAFDNIGQVISSPYFQ</sequence>
<feature type="active site" description="Proton donor" evidence="10">
    <location>
        <position position="10"/>
    </location>
</feature>
<evidence type="ECO:0000256" key="12">
    <source>
        <dbReference type="PIRSR" id="PIRSR004682-3"/>
    </source>
</evidence>
<comment type="subunit">
    <text evidence="3">Monomer.</text>
</comment>
<feature type="compositionally biased region" description="Basic and acidic residues" evidence="14">
    <location>
        <begin position="95"/>
        <end position="108"/>
    </location>
</feature>
<dbReference type="Gene3D" id="3.40.50.1000">
    <property type="entry name" value="HAD superfamily/HAD-like"/>
    <property type="match status" value="1"/>
</dbReference>
<accession>A0A2A2GD64</accession>
<dbReference type="GO" id="GO:0016791">
    <property type="term" value="F:phosphatase activity"/>
    <property type="evidence" value="ECO:0007669"/>
    <property type="project" value="InterPro"/>
</dbReference>
<dbReference type="InterPro" id="IPR013954">
    <property type="entry name" value="PNK3P"/>
</dbReference>
<dbReference type="PIRSF" id="PIRSF004682">
    <property type="entry name" value="GmhB"/>
    <property type="match status" value="1"/>
</dbReference>
<keyword evidence="16" id="KW-1185">Reference proteome</keyword>
<feature type="binding site" evidence="13">
    <location>
        <position position="133"/>
    </location>
    <ligand>
        <name>Mg(2+)</name>
        <dbReference type="ChEBI" id="CHEBI:18420"/>
    </ligand>
</feature>
<dbReference type="NCBIfam" id="TIGR01656">
    <property type="entry name" value="Histidinol-ppas"/>
    <property type="match status" value="1"/>
</dbReference>
<protein>
    <recommendedName>
        <fullName evidence="8 9">D,D-heptose 1,7-bisphosphate phosphatase</fullName>
        <ecNumber evidence="9">3.1.3.-</ecNumber>
    </recommendedName>
</protein>
<dbReference type="InterPro" id="IPR036412">
    <property type="entry name" value="HAD-like_sf"/>
</dbReference>
<evidence type="ECO:0000256" key="8">
    <source>
        <dbReference type="ARBA" id="ARBA00031828"/>
    </source>
</evidence>
<dbReference type="SUPFAM" id="SSF56784">
    <property type="entry name" value="HAD-like"/>
    <property type="match status" value="1"/>
</dbReference>
<name>A0A2A2GD64_9BACT</name>
<dbReference type="InterPro" id="IPR006543">
    <property type="entry name" value="Histidinol-phos"/>
</dbReference>
<evidence type="ECO:0000256" key="11">
    <source>
        <dbReference type="PIRSR" id="PIRSR004682-2"/>
    </source>
</evidence>
<comment type="cofactor">
    <cofactor evidence="13">
        <name>Zn(2+)</name>
        <dbReference type="ChEBI" id="CHEBI:29105"/>
    </cofactor>
</comment>
<comment type="subcellular location">
    <subcellularLocation>
        <location evidence="2 9">Cytoplasm</location>
    </subcellularLocation>
</comment>
<feature type="binding site" evidence="13">
    <location>
        <position position="91"/>
    </location>
    <ligand>
        <name>Zn(2+)</name>
        <dbReference type="ChEBI" id="CHEBI:29105"/>
    </ligand>
</feature>
<evidence type="ECO:0000313" key="15">
    <source>
        <dbReference type="EMBL" id="PAU94924.1"/>
    </source>
</evidence>
<feature type="region of interest" description="Disordered" evidence="14">
    <location>
        <begin position="92"/>
        <end position="111"/>
    </location>
</feature>
<gene>
    <name evidence="15" type="ORF">CK503_05495</name>
</gene>